<proteinExistence type="predicted"/>
<dbReference type="InterPro" id="IPR056906">
    <property type="entry name" value="ORF2/G2P_dom"/>
</dbReference>
<protein>
    <recommendedName>
        <fullName evidence="1">Replication-associated protein ORF2/G2P domain-containing protein</fullName>
    </recommendedName>
</protein>
<dbReference type="Pfam" id="PF23343">
    <property type="entry name" value="REP_ORF2-G2P"/>
    <property type="match status" value="1"/>
</dbReference>
<gene>
    <name evidence="2" type="ORF">H8S75_04320</name>
</gene>
<dbReference type="EMBL" id="JACOPB010000001">
    <property type="protein sequence ID" value="MBC5707176.1"/>
    <property type="molecule type" value="Genomic_DNA"/>
</dbReference>
<dbReference type="RefSeq" id="WP_187019574.1">
    <property type="nucleotide sequence ID" value="NZ_JACOPB010000001.1"/>
</dbReference>
<sequence>MYRYKLIEYKAGATIEVIKCIPKSERKGCSGVRGKKVKKTKEEMQEANMRQAARKLAIKINANFKPGDWHLILTYKDPKPDRKQAQKNIGDFLSKLRKEYREIGFELKYIQVTEYLHKRIHHHLIINHVKSNKKTTLEITRELWKDHGRRQFVPLYEEGEYKRLAEYMIKETEKTFRDEGNPSKQHYSCSRNLIMPKPERRLVPVKKGWDVNPKPRKGYYIEKDSLYNGFDKLGYPYQRYTMVKLNPVDTDWEPYGVFPIDQGQGRDYDQRIC</sequence>
<feature type="domain" description="Replication-associated protein ORF2/G2P" evidence="1">
    <location>
        <begin position="72"/>
        <end position="171"/>
    </location>
</feature>
<evidence type="ECO:0000313" key="2">
    <source>
        <dbReference type="EMBL" id="MBC5707176.1"/>
    </source>
</evidence>
<reference evidence="2 3" key="1">
    <citation type="submission" date="2020-08" db="EMBL/GenBank/DDBJ databases">
        <title>Genome public.</title>
        <authorList>
            <person name="Liu C."/>
            <person name="Sun Q."/>
        </authorList>
    </citation>
    <scope>NUCLEOTIDE SEQUENCE [LARGE SCALE GENOMIC DNA]</scope>
    <source>
        <strain evidence="2 3">NSJ-66</strain>
    </source>
</reference>
<dbReference type="Proteomes" id="UP000634672">
    <property type="component" value="Unassembled WGS sequence"/>
</dbReference>
<evidence type="ECO:0000313" key="3">
    <source>
        <dbReference type="Proteomes" id="UP000634672"/>
    </source>
</evidence>
<comment type="caution">
    <text evidence="2">The sequence shown here is derived from an EMBL/GenBank/DDBJ whole genome shotgun (WGS) entry which is preliminary data.</text>
</comment>
<name>A0ABR7H1U2_9FIRM</name>
<accession>A0ABR7H1U2</accession>
<keyword evidence="3" id="KW-1185">Reference proteome</keyword>
<evidence type="ECO:0000259" key="1">
    <source>
        <dbReference type="Pfam" id="PF23343"/>
    </source>
</evidence>
<organism evidence="2 3">
    <name type="scientific">Hungatella hominis</name>
    <dbReference type="NCBI Taxonomy" id="2763050"/>
    <lineage>
        <taxon>Bacteria</taxon>
        <taxon>Bacillati</taxon>
        <taxon>Bacillota</taxon>
        <taxon>Clostridia</taxon>
        <taxon>Lachnospirales</taxon>
        <taxon>Lachnospiraceae</taxon>
        <taxon>Hungatella</taxon>
    </lineage>
</organism>